<evidence type="ECO:0000256" key="3">
    <source>
        <dbReference type="ARBA" id="ARBA00022840"/>
    </source>
</evidence>
<dbReference type="EMBL" id="VDCI01000017">
    <property type="protein sequence ID" value="TNJ34051.1"/>
    <property type="molecule type" value="Genomic_DNA"/>
</dbReference>
<name>A0A5C4RT56_PROVB</name>
<dbReference type="RefSeq" id="WP_068868086.1">
    <property type="nucleotide sequence ID" value="NZ_VDCI01000017.1"/>
</dbReference>
<protein>
    <submittedName>
        <fullName evidence="5">ATP-binding protein</fullName>
    </submittedName>
</protein>
<gene>
    <name evidence="5" type="ORF">FGF68_10555</name>
</gene>
<dbReference type="AlphaFoldDB" id="A0A5C4RT56"/>
<keyword evidence="6" id="KW-1185">Reference proteome</keyword>
<reference evidence="5 6" key="1">
    <citation type="submission" date="2019-05" db="EMBL/GenBank/DDBJ databases">
        <title>Draft Whole-Genome sequence of the green sulfur bacterium Prosthecochloris vibrioformis DSM 260.</title>
        <authorList>
            <person name="Meyer T.E."/>
            <person name="Kyndt J.A."/>
        </authorList>
    </citation>
    <scope>NUCLEOTIDE SEQUENCE [LARGE SCALE GENOMIC DNA]</scope>
    <source>
        <strain evidence="5 6">DSM 260</strain>
    </source>
</reference>
<evidence type="ECO:0000313" key="6">
    <source>
        <dbReference type="Proteomes" id="UP000309544"/>
    </source>
</evidence>
<dbReference type="InterPro" id="IPR027417">
    <property type="entry name" value="P-loop_NTPase"/>
</dbReference>
<dbReference type="InterPro" id="IPR003593">
    <property type="entry name" value="AAA+_ATPase"/>
</dbReference>
<dbReference type="SMART" id="SM00382">
    <property type="entry name" value="AAA"/>
    <property type="match status" value="1"/>
</dbReference>
<evidence type="ECO:0000259" key="4">
    <source>
        <dbReference type="SMART" id="SM00382"/>
    </source>
</evidence>
<dbReference type="InterPro" id="IPR047661">
    <property type="entry name" value="IstB"/>
</dbReference>
<feature type="domain" description="AAA+ ATPase" evidence="4">
    <location>
        <begin position="98"/>
        <end position="226"/>
    </location>
</feature>
<dbReference type="Proteomes" id="UP000309544">
    <property type="component" value="Unassembled WGS sequence"/>
</dbReference>
<accession>A0A5C4RT56</accession>
<dbReference type="Gene3D" id="3.40.50.300">
    <property type="entry name" value="P-loop containing nucleotide triphosphate hydrolases"/>
    <property type="match status" value="1"/>
</dbReference>
<dbReference type="GO" id="GO:0005524">
    <property type="term" value="F:ATP binding"/>
    <property type="evidence" value="ECO:0007669"/>
    <property type="project" value="UniProtKB-KW"/>
</dbReference>
<organism evidence="5 6">
    <name type="scientific">Prosthecochloris vibrioformis</name>
    <name type="common">Chlorobium vibrioforme</name>
    <dbReference type="NCBI Taxonomy" id="1098"/>
    <lineage>
        <taxon>Bacteria</taxon>
        <taxon>Pseudomonadati</taxon>
        <taxon>Chlorobiota</taxon>
        <taxon>Chlorobiia</taxon>
        <taxon>Chlorobiales</taxon>
        <taxon>Chlorobiaceae</taxon>
        <taxon>Prosthecochloris</taxon>
    </lineage>
</organism>
<dbReference type="CDD" id="cd00009">
    <property type="entry name" value="AAA"/>
    <property type="match status" value="1"/>
</dbReference>
<sequence>MNTQLTLDQLRTMKLHGMADAYQELLTLPVQEQPSADLMIGKLVDAEHAYRKEQTTRRHLLRSKIRYPAMLEQIHCSADRNLSREQLLSLADCRYIERGENILITGATGCGKSYLASALGRQACSLGYSTLYLGMNRLMEQLTQAKLDGSYMKWLNKLEKTRLLILDDFGLQELDHLTRLTLLQILEDRYGKQAVIITAQLPVNKWHDIIAEPTVADSILDRLLGSAHRIELQGQSLRRKKLGKNM</sequence>
<dbReference type="InterPro" id="IPR002611">
    <property type="entry name" value="IstB_ATP-bd"/>
</dbReference>
<keyword evidence="3 5" id="KW-0067">ATP-binding</keyword>
<comment type="similarity">
    <text evidence="1">Belongs to the IS21/IS1162 putative ATP-binding protein family.</text>
</comment>
<comment type="caution">
    <text evidence="5">The sequence shown here is derived from an EMBL/GenBank/DDBJ whole genome shotgun (WGS) entry which is preliminary data.</text>
</comment>
<evidence type="ECO:0000256" key="2">
    <source>
        <dbReference type="ARBA" id="ARBA00022741"/>
    </source>
</evidence>
<evidence type="ECO:0000313" key="5">
    <source>
        <dbReference type="EMBL" id="TNJ34051.1"/>
    </source>
</evidence>
<dbReference type="NCBIfam" id="NF038214">
    <property type="entry name" value="IS21_help_AAA"/>
    <property type="match status" value="1"/>
</dbReference>
<keyword evidence="2" id="KW-0547">Nucleotide-binding</keyword>
<proteinExistence type="inferred from homology"/>
<dbReference type="Pfam" id="PF01695">
    <property type="entry name" value="IstB_IS21"/>
    <property type="match status" value="1"/>
</dbReference>
<dbReference type="PANTHER" id="PTHR30050">
    <property type="entry name" value="CHROMOSOMAL REPLICATION INITIATOR PROTEIN DNAA"/>
    <property type="match status" value="1"/>
</dbReference>
<dbReference type="PANTHER" id="PTHR30050:SF4">
    <property type="entry name" value="ATP-BINDING PROTEIN RV3427C IN INSERTION SEQUENCE-RELATED"/>
    <property type="match status" value="1"/>
</dbReference>
<dbReference type="SUPFAM" id="SSF52540">
    <property type="entry name" value="P-loop containing nucleoside triphosphate hydrolases"/>
    <property type="match status" value="1"/>
</dbReference>
<dbReference type="InterPro" id="IPR028350">
    <property type="entry name" value="DNAC/IstB-like"/>
</dbReference>
<evidence type="ECO:0000256" key="1">
    <source>
        <dbReference type="ARBA" id="ARBA00008059"/>
    </source>
</evidence>
<dbReference type="PIRSF" id="PIRSF003073">
    <property type="entry name" value="DNAC_TnpB_IstB"/>
    <property type="match status" value="1"/>
</dbReference>
<dbReference type="GO" id="GO:0006260">
    <property type="term" value="P:DNA replication"/>
    <property type="evidence" value="ECO:0007669"/>
    <property type="project" value="TreeGrafter"/>
</dbReference>